<dbReference type="Gene3D" id="2.60.40.420">
    <property type="entry name" value="Cupredoxins - blue copper proteins"/>
    <property type="match status" value="2"/>
</dbReference>
<dbReference type="InterPro" id="IPR008972">
    <property type="entry name" value="Cupredoxin"/>
</dbReference>
<gene>
    <name evidence="3" type="ORF">SAMN04487940_12272</name>
</gene>
<dbReference type="GeneID" id="80820547"/>
<dbReference type="SUPFAM" id="SSF49503">
    <property type="entry name" value="Cupredoxins"/>
    <property type="match status" value="2"/>
</dbReference>
<protein>
    <submittedName>
        <fullName evidence="3">Cell division protein SufI</fullName>
    </submittedName>
</protein>
<proteinExistence type="predicted"/>
<keyword evidence="1" id="KW-0479">Metal-binding</keyword>
<dbReference type="PANTHER" id="PTHR48267:SF1">
    <property type="entry name" value="BILIRUBIN OXIDASE"/>
    <property type="match status" value="1"/>
</dbReference>
<evidence type="ECO:0000259" key="2">
    <source>
        <dbReference type="Pfam" id="PF07731"/>
    </source>
</evidence>
<dbReference type="Proteomes" id="UP000182932">
    <property type="component" value="Unassembled WGS sequence"/>
</dbReference>
<dbReference type="Pfam" id="PF07731">
    <property type="entry name" value="Cu-oxidase_2"/>
    <property type="match status" value="1"/>
</dbReference>
<dbReference type="PROSITE" id="PS00080">
    <property type="entry name" value="MULTICOPPER_OXIDASE2"/>
    <property type="match status" value="1"/>
</dbReference>
<dbReference type="GO" id="GO:0051301">
    <property type="term" value="P:cell division"/>
    <property type="evidence" value="ECO:0007669"/>
    <property type="project" value="UniProtKB-KW"/>
</dbReference>
<evidence type="ECO:0000313" key="3">
    <source>
        <dbReference type="EMBL" id="SEK06135.1"/>
    </source>
</evidence>
<feature type="domain" description="Plastocyanin-like" evidence="2">
    <location>
        <begin position="228"/>
        <end position="338"/>
    </location>
</feature>
<accession>A0A975WE86</accession>
<dbReference type="InterPro" id="IPR011706">
    <property type="entry name" value="Cu-oxidase_C"/>
</dbReference>
<organism evidence="3 4">
    <name type="scientific">Marinovum algicola</name>
    <dbReference type="NCBI Taxonomy" id="42444"/>
    <lineage>
        <taxon>Bacteria</taxon>
        <taxon>Pseudomonadati</taxon>
        <taxon>Pseudomonadota</taxon>
        <taxon>Alphaproteobacteria</taxon>
        <taxon>Rhodobacterales</taxon>
        <taxon>Roseobacteraceae</taxon>
        <taxon>Marinovum</taxon>
    </lineage>
</organism>
<evidence type="ECO:0000313" key="4">
    <source>
        <dbReference type="Proteomes" id="UP000182932"/>
    </source>
</evidence>
<dbReference type="AlphaFoldDB" id="A0A975WE86"/>
<keyword evidence="3" id="KW-0132">Cell division</keyword>
<keyword evidence="4" id="KW-1185">Reference proteome</keyword>
<keyword evidence="3" id="KW-0131">Cell cycle</keyword>
<name>A0A975WE86_9RHOB</name>
<reference evidence="3 4" key="1">
    <citation type="submission" date="2016-10" db="EMBL/GenBank/DDBJ databases">
        <authorList>
            <person name="Varghese N."/>
            <person name="Submissions S."/>
        </authorList>
    </citation>
    <scope>NUCLEOTIDE SEQUENCE [LARGE SCALE GENOMIC DNA]</scope>
    <source>
        <strain evidence="3 4">FF3</strain>
    </source>
</reference>
<dbReference type="RefSeq" id="WP_211568993.1">
    <property type="nucleotide sequence ID" value="NZ_CATMKJ010000015.1"/>
</dbReference>
<dbReference type="PANTHER" id="PTHR48267">
    <property type="entry name" value="CUPREDOXIN SUPERFAMILY PROTEIN"/>
    <property type="match status" value="1"/>
</dbReference>
<dbReference type="GO" id="GO:0005507">
    <property type="term" value="F:copper ion binding"/>
    <property type="evidence" value="ECO:0007669"/>
    <property type="project" value="InterPro"/>
</dbReference>
<dbReference type="GO" id="GO:0016491">
    <property type="term" value="F:oxidoreductase activity"/>
    <property type="evidence" value="ECO:0007669"/>
    <property type="project" value="InterPro"/>
</dbReference>
<dbReference type="InterPro" id="IPR002355">
    <property type="entry name" value="Cu_oxidase_Cu_BS"/>
</dbReference>
<comment type="caution">
    <text evidence="3">The sequence shown here is derived from an EMBL/GenBank/DDBJ whole genome shotgun (WGS) entry which is preliminary data.</text>
</comment>
<evidence type="ECO:0000256" key="1">
    <source>
        <dbReference type="ARBA" id="ARBA00022723"/>
    </source>
</evidence>
<dbReference type="CDD" id="cd13890">
    <property type="entry name" value="CuRO_3_CueO_FtsP"/>
    <property type="match status" value="1"/>
</dbReference>
<sequence>MLLIEDSEAASGILPSDYGIDDFPLIIQDKAFTRRGALDYDDDGMAAMQGFRGDRISVNGALEPVARVPQGLVRFRLLNASNSRVYIFSFDDGRRFHQIASDAGLLPAPVQRGQLQLAPAERAEILVEFSDGVGARLVSQDVQVQIMGGMMGGGMMGSMMGGNSGADTRNGVFRILDIEVDHNQPAALNALPQELRGAHLPAFGEPVRRRRFQLNMMMGMGMMRGVFGGRPKLGINGQTYDMDRIDQDLRLGETEVWEITADMMSHPFHVHGASFQVLSQNGRPIDFGETGMKDVVWVENSAEILVRFDKPATAEAPFMYHCHILEHEDSGMMGQFTVS</sequence>
<dbReference type="CDD" id="cd13867">
    <property type="entry name" value="CuRO_2_CueO_FtsP"/>
    <property type="match status" value="1"/>
</dbReference>
<dbReference type="InterPro" id="IPR045087">
    <property type="entry name" value="Cu-oxidase_fam"/>
</dbReference>
<dbReference type="EMBL" id="FNYY01000022">
    <property type="protein sequence ID" value="SEK06135.1"/>
    <property type="molecule type" value="Genomic_DNA"/>
</dbReference>